<gene>
    <name evidence="2" type="ORF">PU630_11485</name>
</gene>
<dbReference type="InterPro" id="IPR036388">
    <property type="entry name" value="WH-like_DNA-bd_sf"/>
</dbReference>
<dbReference type="EMBL" id="CP119108">
    <property type="protein sequence ID" value="WEG07863.1"/>
    <property type="molecule type" value="Genomic_DNA"/>
</dbReference>
<evidence type="ECO:0008006" key="4">
    <source>
        <dbReference type="Google" id="ProtNLM"/>
    </source>
</evidence>
<dbReference type="Gene3D" id="1.10.10.10">
    <property type="entry name" value="Winged helix-like DNA-binding domain superfamily/Winged helix DNA-binding domain"/>
    <property type="match status" value="1"/>
</dbReference>
<protein>
    <recommendedName>
        <fullName evidence="4">Transcriptional regulator</fullName>
    </recommendedName>
</protein>
<proteinExistence type="predicted"/>
<organism evidence="2 3">
    <name type="scientific">Microbacterium horticulturae</name>
    <dbReference type="NCBI Taxonomy" id="3028316"/>
    <lineage>
        <taxon>Bacteria</taxon>
        <taxon>Bacillati</taxon>
        <taxon>Actinomycetota</taxon>
        <taxon>Actinomycetes</taxon>
        <taxon>Micrococcales</taxon>
        <taxon>Microbacteriaceae</taxon>
        <taxon>Microbacterium</taxon>
    </lineage>
</organism>
<evidence type="ECO:0000313" key="2">
    <source>
        <dbReference type="EMBL" id="WEG07863.1"/>
    </source>
</evidence>
<sequence>MENRREGNRSTRDATNGGPSVIDGPARRRLSASGRRHSETREMVLRMVEAQSSPVSTAALSTATGLHENTVRGHLDQLYADGYIGREREPAAGRGRPAWLWTAARPDPENPYAALAGVLADSLAQAGGDPIGRAREAGRRWGQEIAARRASIAAAEVAASTPPSEAAQLPSPRQTVIDVMREQGFAPEDRGDDVMLSRCPLIEAATRHPTIICAVHQGMIDGVLASTGDEADTRLIPFSAPGRCTLQLRIAR</sequence>
<feature type="compositionally biased region" description="Basic and acidic residues" evidence="1">
    <location>
        <begin position="1"/>
        <end position="12"/>
    </location>
</feature>
<dbReference type="RefSeq" id="WP_275277201.1">
    <property type="nucleotide sequence ID" value="NZ_CP119108.1"/>
</dbReference>
<dbReference type="Proteomes" id="UP001214553">
    <property type="component" value="Chromosome"/>
</dbReference>
<accession>A0ABY8BZL9</accession>
<keyword evidence="3" id="KW-1185">Reference proteome</keyword>
<dbReference type="SUPFAM" id="SSF46785">
    <property type="entry name" value="Winged helix' DNA-binding domain"/>
    <property type="match status" value="1"/>
</dbReference>
<dbReference type="InterPro" id="IPR036390">
    <property type="entry name" value="WH_DNA-bd_sf"/>
</dbReference>
<name>A0ABY8BZL9_9MICO</name>
<evidence type="ECO:0000256" key="1">
    <source>
        <dbReference type="SAM" id="MobiDB-lite"/>
    </source>
</evidence>
<feature type="region of interest" description="Disordered" evidence="1">
    <location>
        <begin position="1"/>
        <end position="40"/>
    </location>
</feature>
<evidence type="ECO:0000313" key="3">
    <source>
        <dbReference type="Proteomes" id="UP001214553"/>
    </source>
</evidence>
<reference evidence="2 3" key="1">
    <citation type="submission" date="2023-03" db="EMBL/GenBank/DDBJ databases">
        <title>Genome sequence of Microbacterium sp. KACC 23027.</title>
        <authorList>
            <person name="Kim S."/>
            <person name="Heo J."/>
            <person name="Kwon S.-W."/>
        </authorList>
    </citation>
    <scope>NUCLEOTIDE SEQUENCE [LARGE SCALE GENOMIC DNA]</scope>
    <source>
        <strain evidence="2 3">KACC 23027</strain>
    </source>
</reference>